<dbReference type="eggNOG" id="COG0283">
    <property type="taxonomic scope" value="Bacteria"/>
</dbReference>
<dbReference type="CDD" id="cd02020">
    <property type="entry name" value="CMPK"/>
    <property type="match status" value="1"/>
</dbReference>
<accession>B2A4N9</accession>
<dbReference type="NCBIfam" id="TIGR00017">
    <property type="entry name" value="cmk"/>
    <property type="match status" value="1"/>
</dbReference>
<evidence type="ECO:0000256" key="1">
    <source>
        <dbReference type="ARBA" id="ARBA00009427"/>
    </source>
</evidence>
<dbReference type="InterPro" id="IPR003136">
    <property type="entry name" value="Cytidylate_kin"/>
</dbReference>
<dbReference type="InterPro" id="IPR011994">
    <property type="entry name" value="Cytidylate_kinase_dom"/>
</dbReference>
<comment type="subcellular location">
    <subcellularLocation>
        <location evidence="8">Cytoplasm</location>
    </subcellularLocation>
</comment>
<keyword evidence="8" id="KW-0963">Cytoplasm</keyword>
<proteinExistence type="inferred from homology"/>
<dbReference type="KEGG" id="nth:Nther_1640"/>
<dbReference type="GO" id="GO:0006220">
    <property type="term" value="P:pyrimidine nucleotide metabolic process"/>
    <property type="evidence" value="ECO:0007669"/>
    <property type="project" value="UniProtKB-UniRule"/>
</dbReference>
<evidence type="ECO:0000259" key="9">
    <source>
        <dbReference type="Pfam" id="PF02224"/>
    </source>
</evidence>
<evidence type="ECO:0000256" key="2">
    <source>
        <dbReference type="ARBA" id="ARBA00022679"/>
    </source>
</evidence>
<dbReference type="GO" id="GO:0036430">
    <property type="term" value="F:CMP kinase activity"/>
    <property type="evidence" value="ECO:0007669"/>
    <property type="project" value="RHEA"/>
</dbReference>
<keyword evidence="2 8" id="KW-0808">Transferase</keyword>
<dbReference type="SUPFAM" id="SSF52540">
    <property type="entry name" value="P-loop containing nucleoside triphosphate hydrolases"/>
    <property type="match status" value="1"/>
</dbReference>
<feature type="binding site" evidence="8">
    <location>
        <begin position="14"/>
        <end position="22"/>
    </location>
    <ligand>
        <name>ATP</name>
        <dbReference type="ChEBI" id="CHEBI:30616"/>
    </ligand>
</feature>
<evidence type="ECO:0000256" key="4">
    <source>
        <dbReference type="ARBA" id="ARBA00022777"/>
    </source>
</evidence>
<dbReference type="HAMAP" id="MF_00238">
    <property type="entry name" value="Cytidyl_kinase_type1"/>
    <property type="match status" value="1"/>
</dbReference>
<comment type="similarity">
    <text evidence="1 8">Belongs to the cytidylate kinase family. Type 1 subfamily.</text>
</comment>
<dbReference type="AlphaFoldDB" id="B2A4N9"/>
<dbReference type="GO" id="GO:0005829">
    <property type="term" value="C:cytosol"/>
    <property type="evidence" value="ECO:0007669"/>
    <property type="project" value="TreeGrafter"/>
</dbReference>
<dbReference type="GO" id="GO:0036431">
    <property type="term" value="F:dCMP kinase activity"/>
    <property type="evidence" value="ECO:0007669"/>
    <property type="project" value="InterPro"/>
</dbReference>
<comment type="catalytic activity">
    <reaction evidence="7 8">
        <text>CMP + ATP = CDP + ADP</text>
        <dbReference type="Rhea" id="RHEA:11600"/>
        <dbReference type="ChEBI" id="CHEBI:30616"/>
        <dbReference type="ChEBI" id="CHEBI:58069"/>
        <dbReference type="ChEBI" id="CHEBI:60377"/>
        <dbReference type="ChEBI" id="CHEBI:456216"/>
        <dbReference type="EC" id="2.7.4.25"/>
    </reaction>
</comment>
<dbReference type="RefSeq" id="WP_012448082.1">
    <property type="nucleotide sequence ID" value="NC_010718.1"/>
</dbReference>
<organism evidence="10 11">
    <name type="scientific">Natranaerobius thermophilus (strain ATCC BAA-1301 / DSM 18059 / JW/NM-WN-LF)</name>
    <dbReference type="NCBI Taxonomy" id="457570"/>
    <lineage>
        <taxon>Bacteria</taxon>
        <taxon>Bacillati</taxon>
        <taxon>Bacillota</taxon>
        <taxon>Clostridia</taxon>
        <taxon>Natranaerobiales</taxon>
        <taxon>Natranaerobiaceae</taxon>
        <taxon>Natranaerobius</taxon>
    </lineage>
</organism>
<dbReference type="Gene3D" id="3.40.50.300">
    <property type="entry name" value="P-loop containing nucleotide triphosphate hydrolases"/>
    <property type="match status" value="1"/>
</dbReference>
<dbReference type="EMBL" id="CP001034">
    <property type="protein sequence ID" value="ACB85214.1"/>
    <property type="molecule type" value="Genomic_DNA"/>
</dbReference>
<name>B2A4N9_NATTJ</name>
<keyword evidence="11" id="KW-1185">Reference proteome</keyword>
<evidence type="ECO:0000313" key="10">
    <source>
        <dbReference type="EMBL" id="ACB85214.1"/>
    </source>
</evidence>
<evidence type="ECO:0000256" key="3">
    <source>
        <dbReference type="ARBA" id="ARBA00022741"/>
    </source>
</evidence>
<dbReference type="PANTHER" id="PTHR21299:SF2">
    <property type="entry name" value="CYTIDYLATE KINASE"/>
    <property type="match status" value="1"/>
</dbReference>
<sequence length="231" mass="26138">MRVNKGDLVIAIDGPAGAGKSTIAKMLASRLGLKYLDTGAMYRAIAWIVLSSGIDPKEQEAVKNVLSPIQMDIKTTQNGQNLIYINGKDITKELRRPEVSEAVSYVASNYEVREFLIEKQREIGKKGSVVDGRDIGTYVLPDADFKFYLTASLHERANRRWIELKDQGHYQNWHSVQADLEKRDNIDENRELSPLKKAEDAILIDTTNMSTEKVLQQMISHIENRVNDYGK</sequence>
<evidence type="ECO:0000313" key="11">
    <source>
        <dbReference type="Proteomes" id="UP000001683"/>
    </source>
</evidence>
<reference evidence="10 11" key="2">
    <citation type="journal article" date="2011" name="J. Bacteriol.">
        <title>Complete genome sequence of the anaerobic, halophilic alkalithermophile Natranaerobius thermophilus JW/NM-WN-LF.</title>
        <authorList>
            <person name="Zhao B."/>
            <person name="Mesbah N.M."/>
            <person name="Dalin E."/>
            <person name="Goodwin L."/>
            <person name="Nolan M."/>
            <person name="Pitluck S."/>
            <person name="Chertkov O."/>
            <person name="Brettin T.S."/>
            <person name="Han J."/>
            <person name="Larimer F.W."/>
            <person name="Land M.L."/>
            <person name="Hauser L."/>
            <person name="Kyrpides N."/>
            <person name="Wiegel J."/>
        </authorList>
    </citation>
    <scope>NUCLEOTIDE SEQUENCE [LARGE SCALE GENOMIC DNA]</scope>
    <source>
        <strain evidence="11">ATCC BAA-1301 / DSM 18059 / JW/NM-WN-LF</strain>
    </source>
</reference>
<dbReference type="GO" id="GO:0015949">
    <property type="term" value="P:nucleobase-containing small molecule interconversion"/>
    <property type="evidence" value="ECO:0007669"/>
    <property type="project" value="TreeGrafter"/>
</dbReference>
<dbReference type="OrthoDB" id="9807434at2"/>
<evidence type="ECO:0000256" key="8">
    <source>
        <dbReference type="HAMAP-Rule" id="MF_00238"/>
    </source>
</evidence>
<dbReference type="InParanoid" id="B2A4N9"/>
<protein>
    <recommendedName>
        <fullName evidence="8">Cytidylate kinase</fullName>
        <shortName evidence="8">CK</shortName>
        <ecNumber evidence="8">2.7.4.25</ecNumber>
    </recommendedName>
    <alternativeName>
        <fullName evidence="8">Cytidine monophosphate kinase</fullName>
        <shortName evidence="8">CMP kinase</shortName>
    </alternativeName>
</protein>
<dbReference type="InterPro" id="IPR027417">
    <property type="entry name" value="P-loop_NTPase"/>
</dbReference>
<comment type="catalytic activity">
    <reaction evidence="6 8">
        <text>dCMP + ATP = dCDP + ADP</text>
        <dbReference type="Rhea" id="RHEA:25094"/>
        <dbReference type="ChEBI" id="CHEBI:30616"/>
        <dbReference type="ChEBI" id="CHEBI:57566"/>
        <dbReference type="ChEBI" id="CHEBI:58593"/>
        <dbReference type="ChEBI" id="CHEBI:456216"/>
        <dbReference type="EC" id="2.7.4.25"/>
    </reaction>
</comment>
<dbReference type="FunCoup" id="B2A4N9">
    <property type="interactions" value="253"/>
</dbReference>
<keyword evidence="3 8" id="KW-0547">Nucleotide-binding</keyword>
<dbReference type="EC" id="2.7.4.25" evidence="8"/>
<evidence type="ECO:0000256" key="5">
    <source>
        <dbReference type="ARBA" id="ARBA00022840"/>
    </source>
</evidence>
<keyword evidence="4 8" id="KW-0418">Kinase</keyword>
<dbReference type="PANTHER" id="PTHR21299">
    <property type="entry name" value="CYTIDYLATE KINASE/PANTOATE-BETA-ALANINE LIGASE"/>
    <property type="match status" value="1"/>
</dbReference>
<dbReference type="GO" id="GO:0005524">
    <property type="term" value="F:ATP binding"/>
    <property type="evidence" value="ECO:0007669"/>
    <property type="project" value="UniProtKB-UniRule"/>
</dbReference>
<gene>
    <name evidence="8" type="primary">cmk</name>
    <name evidence="10" type="ordered locus">Nther_1640</name>
</gene>
<feature type="domain" description="Cytidylate kinase" evidence="9">
    <location>
        <begin position="10"/>
        <end position="223"/>
    </location>
</feature>
<dbReference type="Proteomes" id="UP000001683">
    <property type="component" value="Chromosome"/>
</dbReference>
<dbReference type="Pfam" id="PF02224">
    <property type="entry name" value="Cytidylate_kin"/>
    <property type="match status" value="1"/>
</dbReference>
<evidence type="ECO:0000256" key="6">
    <source>
        <dbReference type="ARBA" id="ARBA00047615"/>
    </source>
</evidence>
<dbReference type="HOGENOM" id="CLU_079959_0_2_9"/>
<keyword evidence="5 8" id="KW-0067">ATP-binding</keyword>
<dbReference type="STRING" id="457570.Nther_1640"/>
<evidence type="ECO:0000256" key="7">
    <source>
        <dbReference type="ARBA" id="ARBA00048478"/>
    </source>
</evidence>
<reference evidence="10 11" key="1">
    <citation type="submission" date="2008-04" db="EMBL/GenBank/DDBJ databases">
        <title>Complete sequence of chromosome of Natranaerobius thermophilus JW/NM-WN-LF.</title>
        <authorList>
            <consortium name="US DOE Joint Genome Institute"/>
            <person name="Copeland A."/>
            <person name="Lucas S."/>
            <person name="Lapidus A."/>
            <person name="Glavina del Rio T."/>
            <person name="Dalin E."/>
            <person name="Tice H."/>
            <person name="Bruce D."/>
            <person name="Goodwin L."/>
            <person name="Pitluck S."/>
            <person name="Chertkov O."/>
            <person name="Brettin T."/>
            <person name="Detter J.C."/>
            <person name="Han C."/>
            <person name="Kuske C.R."/>
            <person name="Schmutz J."/>
            <person name="Larimer F."/>
            <person name="Land M."/>
            <person name="Hauser L."/>
            <person name="Kyrpides N."/>
            <person name="Lykidis A."/>
            <person name="Mesbah N.M."/>
            <person name="Wiegel J."/>
        </authorList>
    </citation>
    <scope>NUCLEOTIDE SEQUENCE [LARGE SCALE GENOMIC DNA]</scope>
    <source>
        <strain evidence="11">ATCC BAA-1301 / DSM 18059 / JW/NM-WN-LF</strain>
    </source>
</reference>